<gene>
    <name evidence="1" type="ORF">L1987_57611</name>
</gene>
<name>A0ACB9DDS1_9ASTR</name>
<evidence type="ECO:0000313" key="2">
    <source>
        <dbReference type="Proteomes" id="UP001056120"/>
    </source>
</evidence>
<reference evidence="2" key="1">
    <citation type="journal article" date="2022" name="Mol. Ecol. Resour.">
        <title>The genomes of chicory, endive, great burdock and yacon provide insights into Asteraceae palaeo-polyploidization history and plant inulin production.</title>
        <authorList>
            <person name="Fan W."/>
            <person name="Wang S."/>
            <person name="Wang H."/>
            <person name="Wang A."/>
            <person name="Jiang F."/>
            <person name="Liu H."/>
            <person name="Zhao H."/>
            <person name="Xu D."/>
            <person name="Zhang Y."/>
        </authorList>
    </citation>
    <scope>NUCLEOTIDE SEQUENCE [LARGE SCALE GENOMIC DNA]</scope>
    <source>
        <strain evidence="2">cv. Yunnan</strain>
    </source>
</reference>
<evidence type="ECO:0000313" key="1">
    <source>
        <dbReference type="EMBL" id="KAI3744528.1"/>
    </source>
</evidence>
<sequence>MACSDRQEGQEKGRCGGRRITGECSGGARVSMNASGGAKAAVVSDSLEEMKFGFFFLLAVASSLTVVDARNLDDVDNYGDVILKITMDNWNRGLQSVPASSAPTDLSSEQYNNLRQLLQQNSGVQGGVPTVQSLSFANFADLQKSHLPHNTKTTIFYQISHTNIRKHSKTKASIFHLQVSFLIPFFNKLSLHAPFSANFHNNITREDKKKEYLPHNTKTTSFNQISHTNIRKHSKTKASIFHLQDLAYFEAK</sequence>
<proteinExistence type="predicted"/>
<protein>
    <submittedName>
        <fullName evidence="1">Uncharacterized protein</fullName>
    </submittedName>
</protein>
<dbReference type="EMBL" id="CM042036">
    <property type="protein sequence ID" value="KAI3744528.1"/>
    <property type="molecule type" value="Genomic_DNA"/>
</dbReference>
<comment type="caution">
    <text evidence="1">The sequence shown here is derived from an EMBL/GenBank/DDBJ whole genome shotgun (WGS) entry which is preliminary data.</text>
</comment>
<reference evidence="1 2" key="2">
    <citation type="journal article" date="2022" name="Mol. Ecol. Resour.">
        <title>The genomes of chicory, endive, great burdock and yacon provide insights into Asteraceae paleo-polyploidization history and plant inulin production.</title>
        <authorList>
            <person name="Fan W."/>
            <person name="Wang S."/>
            <person name="Wang H."/>
            <person name="Wang A."/>
            <person name="Jiang F."/>
            <person name="Liu H."/>
            <person name="Zhao H."/>
            <person name="Xu D."/>
            <person name="Zhang Y."/>
        </authorList>
    </citation>
    <scope>NUCLEOTIDE SEQUENCE [LARGE SCALE GENOMIC DNA]</scope>
    <source>
        <strain evidence="2">cv. Yunnan</strain>
        <tissue evidence="1">Leaves</tissue>
    </source>
</reference>
<accession>A0ACB9DDS1</accession>
<keyword evidence="2" id="KW-1185">Reference proteome</keyword>
<organism evidence="1 2">
    <name type="scientific">Smallanthus sonchifolius</name>
    <dbReference type="NCBI Taxonomy" id="185202"/>
    <lineage>
        <taxon>Eukaryota</taxon>
        <taxon>Viridiplantae</taxon>
        <taxon>Streptophyta</taxon>
        <taxon>Embryophyta</taxon>
        <taxon>Tracheophyta</taxon>
        <taxon>Spermatophyta</taxon>
        <taxon>Magnoliopsida</taxon>
        <taxon>eudicotyledons</taxon>
        <taxon>Gunneridae</taxon>
        <taxon>Pentapetalae</taxon>
        <taxon>asterids</taxon>
        <taxon>campanulids</taxon>
        <taxon>Asterales</taxon>
        <taxon>Asteraceae</taxon>
        <taxon>Asteroideae</taxon>
        <taxon>Heliantheae alliance</taxon>
        <taxon>Millerieae</taxon>
        <taxon>Smallanthus</taxon>
    </lineage>
</organism>
<dbReference type="Proteomes" id="UP001056120">
    <property type="component" value="Linkage Group LG19"/>
</dbReference>